<dbReference type="SMART" id="SM00646">
    <property type="entry name" value="Ami_3"/>
    <property type="match status" value="1"/>
</dbReference>
<dbReference type="GO" id="GO:0009253">
    <property type="term" value="P:peptidoglycan catabolic process"/>
    <property type="evidence" value="ECO:0007669"/>
    <property type="project" value="InterPro"/>
</dbReference>
<dbReference type="GO" id="GO:0008745">
    <property type="term" value="F:N-acetylmuramoyl-L-alanine amidase activity"/>
    <property type="evidence" value="ECO:0007669"/>
    <property type="project" value="UniProtKB-EC"/>
</dbReference>
<dbReference type="Gene3D" id="3.40.630.40">
    <property type="entry name" value="Zn-dependent exopeptidases"/>
    <property type="match status" value="1"/>
</dbReference>
<dbReference type="GO" id="GO:0071555">
    <property type="term" value="P:cell wall organization"/>
    <property type="evidence" value="ECO:0007669"/>
    <property type="project" value="UniProtKB-KW"/>
</dbReference>
<dbReference type="PANTHER" id="PTHR30404">
    <property type="entry name" value="N-ACETYLMURAMOYL-L-ALANINE AMIDASE"/>
    <property type="match status" value="1"/>
</dbReference>
<evidence type="ECO:0000256" key="4">
    <source>
        <dbReference type="ARBA" id="ARBA00022801"/>
    </source>
</evidence>
<evidence type="ECO:0000259" key="6">
    <source>
        <dbReference type="SMART" id="SM00646"/>
    </source>
</evidence>
<sequence length="228" mass="26262">MEIIIDAGHGGQDPGAIGHKGLQEKTINIAIALKIKKLLNHDQRFHAILTRTKDIYLSIKKRKEFFKKHYANLLISIHADSSKKKSASGASIWIISKNRMHREINNYLIKPSIIFFPKKIENILKKHQNDIFLKKTILDLQSNDFKDIELKIARNILRELKKKIKLHKQSPNYASLGILSSINIPSILIETGFITNISEEKKLSTKIYQNKISKAIYLAIKHYFNNLN</sequence>
<proteinExistence type="inferred from homology"/>
<dbReference type="GO" id="GO:0030288">
    <property type="term" value="C:outer membrane-bounded periplasmic space"/>
    <property type="evidence" value="ECO:0007669"/>
    <property type="project" value="TreeGrafter"/>
</dbReference>
<dbReference type="Pfam" id="PF01520">
    <property type="entry name" value="Amidase_3"/>
    <property type="match status" value="1"/>
</dbReference>
<dbReference type="EC" id="3.5.1.28" evidence="3"/>
<dbReference type="EMBL" id="CP047588">
    <property type="protein sequence ID" value="QIE02299.1"/>
    <property type="molecule type" value="Genomic_DNA"/>
</dbReference>
<reference evidence="7 8" key="1">
    <citation type="submission" date="2020-01" db="EMBL/GenBank/DDBJ databases">
        <title>Complete genome of Buchnera aphidicola isolated from Chaitophorus populeti.</title>
        <authorList>
            <person name="Park J."/>
            <person name="Xi H."/>
        </authorList>
    </citation>
    <scope>NUCLEOTIDE SEQUENCE [LARGE SCALE GENOMIC DNA]</scope>
    <source>
        <strain evidence="7 8">UsonBac</strain>
    </source>
</reference>
<name>A0A6C1FIY7_BUCUN</name>
<dbReference type="Proteomes" id="UP000502958">
    <property type="component" value="Chromosome"/>
</dbReference>
<evidence type="ECO:0000256" key="1">
    <source>
        <dbReference type="ARBA" id="ARBA00001561"/>
    </source>
</evidence>
<dbReference type="InterPro" id="IPR050695">
    <property type="entry name" value="N-acetylmuramoyl_amidase_3"/>
</dbReference>
<dbReference type="PANTHER" id="PTHR30404:SF6">
    <property type="entry name" value="N-ACETYLMURAMOYL-L-ALANINE AMIDASE AMIB"/>
    <property type="match status" value="1"/>
</dbReference>
<dbReference type="CDD" id="cd02696">
    <property type="entry name" value="MurNAc-LAA"/>
    <property type="match status" value="1"/>
</dbReference>
<dbReference type="InterPro" id="IPR002508">
    <property type="entry name" value="MurNAc-LAA_cat"/>
</dbReference>
<evidence type="ECO:0000256" key="2">
    <source>
        <dbReference type="ARBA" id="ARBA00010860"/>
    </source>
</evidence>
<evidence type="ECO:0000313" key="8">
    <source>
        <dbReference type="Proteomes" id="UP000502958"/>
    </source>
</evidence>
<dbReference type="AlphaFoldDB" id="A0A6C1FIY7"/>
<gene>
    <name evidence="7" type="ORF">GUU85_02725</name>
</gene>
<protein>
    <recommendedName>
        <fullName evidence="3">N-acetylmuramoyl-L-alanine amidase</fullName>
        <ecNumber evidence="3">3.5.1.28</ecNumber>
    </recommendedName>
</protein>
<evidence type="ECO:0000313" key="7">
    <source>
        <dbReference type="EMBL" id="QIE02299.1"/>
    </source>
</evidence>
<keyword evidence="5" id="KW-0961">Cell wall biogenesis/degradation</keyword>
<comment type="catalytic activity">
    <reaction evidence="1">
        <text>Hydrolyzes the link between N-acetylmuramoyl residues and L-amino acid residues in certain cell-wall glycopeptides.</text>
        <dbReference type="EC" id="3.5.1.28"/>
    </reaction>
</comment>
<feature type="domain" description="MurNAc-LAA" evidence="6">
    <location>
        <begin position="63"/>
        <end position="221"/>
    </location>
</feature>
<organism evidence="7 8">
    <name type="scientific">Buchnera aphidicola subsp. Uroleucon sonchi</name>
    <dbReference type="NCBI Taxonomy" id="118118"/>
    <lineage>
        <taxon>Bacteria</taxon>
        <taxon>Pseudomonadati</taxon>
        <taxon>Pseudomonadota</taxon>
        <taxon>Gammaproteobacteria</taxon>
        <taxon>Enterobacterales</taxon>
        <taxon>Erwiniaceae</taxon>
        <taxon>Buchnera</taxon>
    </lineage>
</organism>
<evidence type="ECO:0000256" key="3">
    <source>
        <dbReference type="ARBA" id="ARBA00011901"/>
    </source>
</evidence>
<keyword evidence="4" id="KW-0378">Hydrolase</keyword>
<dbReference type="SUPFAM" id="SSF53187">
    <property type="entry name" value="Zn-dependent exopeptidases"/>
    <property type="match status" value="1"/>
</dbReference>
<comment type="similarity">
    <text evidence="2">Belongs to the N-acetylmuramoyl-L-alanine amidase 3 family.</text>
</comment>
<evidence type="ECO:0000256" key="5">
    <source>
        <dbReference type="ARBA" id="ARBA00023316"/>
    </source>
</evidence>
<accession>A0A6C1FIY7</accession>